<accession>A0A560MC53</accession>
<name>A0A560MC53_9BRAD</name>
<proteinExistence type="predicted"/>
<evidence type="ECO:0000313" key="3">
    <source>
        <dbReference type="EMBL" id="TWC05174.1"/>
    </source>
</evidence>
<evidence type="ECO:0000256" key="2">
    <source>
        <dbReference type="SAM" id="Phobius"/>
    </source>
</evidence>
<comment type="caution">
    <text evidence="3">The sequence shown here is derived from an EMBL/GenBank/DDBJ whole genome shotgun (WGS) entry which is preliminary data.</text>
</comment>
<dbReference type="RefSeq" id="WP_167528972.1">
    <property type="nucleotide sequence ID" value="NZ_VITY01000003.1"/>
</dbReference>
<evidence type="ECO:0000313" key="4">
    <source>
        <dbReference type="Proteomes" id="UP000321304"/>
    </source>
</evidence>
<evidence type="ECO:0000256" key="1">
    <source>
        <dbReference type="SAM" id="MobiDB-lite"/>
    </source>
</evidence>
<reference evidence="3 4" key="1">
    <citation type="submission" date="2019-06" db="EMBL/GenBank/DDBJ databases">
        <title>Genomic Encyclopedia of Type Strains, Phase IV (KMG-V): Genome sequencing to study the core and pangenomes of soil and plant-associated prokaryotes.</title>
        <authorList>
            <person name="Whitman W."/>
        </authorList>
    </citation>
    <scope>NUCLEOTIDE SEQUENCE [LARGE SCALE GENOMIC DNA]</scope>
    <source>
        <strain evidence="3 4">BR 10355</strain>
    </source>
</reference>
<feature type="compositionally biased region" description="Low complexity" evidence="1">
    <location>
        <begin position="8"/>
        <end position="22"/>
    </location>
</feature>
<feature type="transmembrane region" description="Helical" evidence="2">
    <location>
        <begin position="26"/>
        <end position="48"/>
    </location>
</feature>
<gene>
    <name evidence="3" type="ORF">FBZ93_103186</name>
</gene>
<keyword evidence="2" id="KW-1133">Transmembrane helix</keyword>
<keyword evidence="4" id="KW-1185">Reference proteome</keyword>
<dbReference type="AlphaFoldDB" id="A0A560MC53"/>
<organism evidence="3 4">
    <name type="scientific">Bradyrhizobium macuxiense</name>
    <dbReference type="NCBI Taxonomy" id="1755647"/>
    <lineage>
        <taxon>Bacteria</taxon>
        <taxon>Pseudomonadati</taxon>
        <taxon>Pseudomonadota</taxon>
        <taxon>Alphaproteobacteria</taxon>
        <taxon>Hyphomicrobiales</taxon>
        <taxon>Nitrobacteraceae</taxon>
        <taxon>Bradyrhizobium</taxon>
    </lineage>
</organism>
<keyword evidence="2" id="KW-0812">Transmembrane</keyword>
<keyword evidence="2" id="KW-0472">Membrane</keyword>
<dbReference type="EMBL" id="VITY01000003">
    <property type="protein sequence ID" value="TWC05174.1"/>
    <property type="molecule type" value="Genomic_DNA"/>
</dbReference>
<protein>
    <submittedName>
        <fullName evidence="3">Uncharacterized protein</fullName>
    </submittedName>
</protein>
<sequence>MPKAAARISTSIPVSSDSESSDTTQFVTVALFSGIGLLISLVAVILGIQGVWF</sequence>
<dbReference type="Proteomes" id="UP000321304">
    <property type="component" value="Unassembled WGS sequence"/>
</dbReference>
<feature type="region of interest" description="Disordered" evidence="1">
    <location>
        <begin position="1"/>
        <end position="22"/>
    </location>
</feature>